<comment type="subcellular location">
    <subcellularLocation>
        <location evidence="1">Cell envelope</location>
    </subcellularLocation>
</comment>
<dbReference type="Gene3D" id="1.10.287.470">
    <property type="entry name" value="Helix hairpin bin"/>
    <property type="match status" value="1"/>
</dbReference>
<proteinExistence type="inferred from homology"/>
<name>L0G2F8_ECHVK</name>
<evidence type="ECO:0000256" key="1">
    <source>
        <dbReference type="ARBA" id="ARBA00004196"/>
    </source>
</evidence>
<dbReference type="PANTHER" id="PTHR30469">
    <property type="entry name" value="MULTIDRUG RESISTANCE PROTEIN MDTA"/>
    <property type="match status" value="1"/>
</dbReference>
<dbReference type="InterPro" id="IPR058625">
    <property type="entry name" value="MdtA-like_BSH"/>
</dbReference>
<dbReference type="OrthoDB" id="9806939at2"/>
<dbReference type="AlphaFoldDB" id="L0G2F8"/>
<gene>
    <name evidence="6" type="ordered locus">Echvi_4218</name>
</gene>
<sequence length="395" mass="43725">MSHKKTLFIVVGILTASALVVLLIFFTEPTAQSEGATKTTAMLVSVEEVSSGTFVPEFITTGTVQAVDNVSLSAQVNGEVIERMAEFVPGGLVKKGEVLLKINPADYQNQLALRQSELAQAETNLQIEMGRQKIAEQDLSLISGDTLSEKEQSLVLRKPQLEAINAQIQSARAAVDQASLNLRRTVIRAPFDAQIITQNVTLGSQVSVGDDLGRLVGTEAYWVQVTLPVRDLKWLHFPAGDHQKGDTVKIKNTSSWEPEEYRTGYLYRQIGALDPQTRLARIIIKVPDPLASQSQDYRPKLLIDEFVEVSIKGSPVKEVVRLNRDYLRSNETVWVMENGKLSIRKVRIQLMDAHYAYISEGLQQGEKVVTTNISTVTNGVPLRVEQDSTHNPSHP</sequence>
<dbReference type="NCBIfam" id="TIGR01730">
    <property type="entry name" value="RND_mfp"/>
    <property type="match status" value="1"/>
</dbReference>
<keyword evidence="7" id="KW-1185">Reference proteome</keyword>
<feature type="domain" description="Multidrug resistance protein MdtA-like barrel-sandwich hybrid" evidence="4">
    <location>
        <begin position="69"/>
        <end position="213"/>
    </location>
</feature>
<dbReference type="GO" id="GO:1990281">
    <property type="term" value="C:efflux pump complex"/>
    <property type="evidence" value="ECO:0007669"/>
    <property type="project" value="TreeGrafter"/>
</dbReference>
<dbReference type="PANTHER" id="PTHR30469:SF12">
    <property type="entry name" value="MULTIDRUG RESISTANCE PROTEIN MDTA"/>
    <property type="match status" value="1"/>
</dbReference>
<feature type="domain" description="Multidrug resistance protein MdtA-like C-terminal permuted SH3" evidence="5">
    <location>
        <begin position="327"/>
        <end position="373"/>
    </location>
</feature>
<protein>
    <submittedName>
        <fullName evidence="6">RND family efflux transporter, MFP subunit</fullName>
    </submittedName>
</protein>
<accession>L0G2F8</accession>
<evidence type="ECO:0000259" key="5">
    <source>
        <dbReference type="Pfam" id="PF25967"/>
    </source>
</evidence>
<evidence type="ECO:0000256" key="2">
    <source>
        <dbReference type="ARBA" id="ARBA00009477"/>
    </source>
</evidence>
<reference evidence="7" key="1">
    <citation type="submission" date="2012-02" db="EMBL/GenBank/DDBJ databases">
        <title>The complete genome of Echinicola vietnamensis DSM 17526.</title>
        <authorList>
            <person name="Lucas S."/>
            <person name="Copeland A."/>
            <person name="Lapidus A."/>
            <person name="Glavina del Rio T."/>
            <person name="Dalin E."/>
            <person name="Tice H."/>
            <person name="Bruce D."/>
            <person name="Goodwin L."/>
            <person name="Pitluck S."/>
            <person name="Peters L."/>
            <person name="Ovchinnikova G."/>
            <person name="Teshima H."/>
            <person name="Kyrpides N."/>
            <person name="Mavromatis K."/>
            <person name="Ivanova N."/>
            <person name="Brettin T."/>
            <person name="Detter J.C."/>
            <person name="Han C."/>
            <person name="Larimer F."/>
            <person name="Land M."/>
            <person name="Hauser L."/>
            <person name="Markowitz V."/>
            <person name="Cheng J.-F."/>
            <person name="Hugenholtz P."/>
            <person name="Woyke T."/>
            <person name="Wu D."/>
            <person name="Brambilla E."/>
            <person name="Klenk H.-P."/>
            <person name="Eisen J.A."/>
        </authorList>
    </citation>
    <scope>NUCLEOTIDE SEQUENCE [LARGE SCALE GENOMIC DNA]</scope>
    <source>
        <strain evidence="7">DSM 17526 / LMG 23754 / KMM 6221</strain>
    </source>
</reference>
<evidence type="ECO:0000256" key="3">
    <source>
        <dbReference type="ARBA" id="ARBA00022448"/>
    </source>
</evidence>
<organism evidence="6 7">
    <name type="scientific">Echinicola vietnamensis (strain DSM 17526 / LMG 23754 / KMM 6221)</name>
    <dbReference type="NCBI Taxonomy" id="926556"/>
    <lineage>
        <taxon>Bacteria</taxon>
        <taxon>Pseudomonadati</taxon>
        <taxon>Bacteroidota</taxon>
        <taxon>Cytophagia</taxon>
        <taxon>Cytophagales</taxon>
        <taxon>Cyclobacteriaceae</taxon>
        <taxon>Echinicola</taxon>
    </lineage>
</organism>
<dbReference type="Gene3D" id="2.40.420.20">
    <property type="match status" value="1"/>
</dbReference>
<dbReference type="RefSeq" id="WP_015267947.1">
    <property type="nucleotide sequence ID" value="NC_019904.1"/>
</dbReference>
<dbReference type="InterPro" id="IPR006143">
    <property type="entry name" value="RND_pump_MFP"/>
</dbReference>
<dbReference type="Pfam" id="PF25967">
    <property type="entry name" value="RND-MFP_C"/>
    <property type="match status" value="1"/>
</dbReference>
<dbReference type="EMBL" id="CP003346">
    <property type="protein sequence ID" value="AGA80414.1"/>
    <property type="molecule type" value="Genomic_DNA"/>
</dbReference>
<dbReference type="Proteomes" id="UP000010796">
    <property type="component" value="Chromosome"/>
</dbReference>
<evidence type="ECO:0000313" key="7">
    <source>
        <dbReference type="Proteomes" id="UP000010796"/>
    </source>
</evidence>
<keyword evidence="3" id="KW-0813">Transport</keyword>
<dbReference type="HOGENOM" id="CLU_018816_18_2_10"/>
<dbReference type="InterPro" id="IPR058627">
    <property type="entry name" value="MdtA-like_C"/>
</dbReference>
<dbReference type="SUPFAM" id="SSF111369">
    <property type="entry name" value="HlyD-like secretion proteins"/>
    <property type="match status" value="1"/>
</dbReference>
<evidence type="ECO:0000313" key="6">
    <source>
        <dbReference type="EMBL" id="AGA80414.1"/>
    </source>
</evidence>
<comment type="similarity">
    <text evidence="2">Belongs to the membrane fusion protein (MFP) (TC 8.A.1) family.</text>
</comment>
<dbReference type="Gene3D" id="2.40.30.170">
    <property type="match status" value="1"/>
</dbReference>
<dbReference type="KEGG" id="evi:Echvi_4218"/>
<dbReference type="STRING" id="926556.Echvi_4218"/>
<dbReference type="Pfam" id="PF25917">
    <property type="entry name" value="BSH_RND"/>
    <property type="match status" value="1"/>
</dbReference>
<dbReference type="Gene3D" id="2.40.50.100">
    <property type="match status" value="1"/>
</dbReference>
<evidence type="ECO:0000259" key="4">
    <source>
        <dbReference type="Pfam" id="PF25917"/>
    </source>
</evidence>
<dbReference type="GO" id="GO:0015562">
    <property type="term" value="F:efflux transmembrane transporter activity"/>
    <property type="evidence" value="ECO:0007669"/>
    <property type="project" value="TreeGrafter"/>
</dbReference>
<dbReference type="eggNOG" id="COG0845">
    <property type="taxonomic scope" value="Bacteria"/>
</dbReference>